<dbReference type="Proteomes" id="UP000198688">
    <property type="component" value="Chromosome I"/>
</dbReference>
<keyword evidence="3" id="KW-1185">Reference proteome</keyword>
<dbReference type="SUPFAM" id="SSF56112">
    <property type="entry name" value="Protein kinase-like (PK-like)"/>
    <property type="match status" value="1"/>
</dbReference>
<proteinExistence type="predicted"/>
<evidence type="ECO:0000313" key="2">
    <source>
        <dbReference type="EMBL" id="SDT28957.1"/>
    </source>
</evidence>
<organism evidence="2 3">
    <name type="scientific">Actinoplanes derwentensis</name>
    <dbReference type="NCBI Taxonomy" id="113562"/>
    <lineage>
        <taxon>Bacteria</taxon>
        <taxon>Bacillati</taxon>
        <taxon>Actinomycetota</taxon>
        <taxon>Actinomycetes</taxon>
        <taxon>Micromonosporales</taxon>
        <taxon>Micromonosporaceae</taxon>
        <taxon>Actinoplanes</taxon>
    </lineage>
</organism>
<evidence type="ECO:0000259" key="1">
    <source>
        <dbReference type="Pfam" id="PF01636"/>
    </source>
</evidence>
<dbReference type="AlphaFoldDB" id="A0A1H1Z5S0"/>
<feature type="domain" description="Aminoglycoside phosphotransferase" evidence="1">
    <location>
        <begin position="98"/>
        <end position="148"/>
    </location>
</feature>
<dbReference type="RefSeq" id="WP_092545331.1">
    <property type="nucleotide sequence ID" value="NZ_BOMJ01000001.1"/>
</dbReference>
<accession>A0A1H1Z5S0</accession>
<evidence type="ECO:0000313" key="3">
    <source>
        <dbReference type="Proteomes" id="UP000198688"/>
    </source>
</evidence>
<name>A0A1H1Z5S0_9ACTN</name>
<dbReference type="Pfam" id="PF01636">
    <property type="entry name" value="APH"/>
    <property type="match status" value="1"/>
</dbReference>
<dbReference type="EMBL" id="LT629758">
    <property type="protein sequence ID" value="SDT28957.1"/>
    <property type="molecule type" value="Genomic_DNA"/>
</dbReference>
<sequence>MLEQPLPGGFIGDAVRVGGTVRKTPPPDPPFVHAVLRHLESWSGSPRYLGVDDQGRDMLEFLPGSVPLTGSRTANLVSVGRLIREFHGLTAGTTLAGPHEVVCHNDLSPKNTVYRDDRAVAFLDWDLAAPGKRVHDVAHACWQFAGLGPAGPDVPEAARLIREIIDGYGLRSIRAGLVPAILWWQDRCWRGIEAGADSGDPAMSRLRSSGVIDAVRDAYTWTQRHRQPLEAALR</sequence>
<dbReference type="OrthoDB" id="236897at2"/>
<dbReference type="GO" id="GO:0016740">
    <property type="term" value="F:transferase activity"/>
    <property type="evidence" value="ECO:0007669"/>
    <property type="project" value="UniProtKB-KW"/>
</dbReference>
<dbReference type="STRING" id="113562.SAMN04489716_3150"/>
<gene>
    <name evidence="2" type="ORF">SAMN04489716_3150</name>
</gene>
<dbReference type="InterPro" id="IPR011009">
    <property type="entry name" value="Kinase-like_dom_sf"/>
</dbReference>
<protein>
    <submittedName>
        <fullName evidence="2">Phosphotransferase enzyme family protein</fullName>
    </submittedName>
</protein>
<dbReference type="Gene3D" id="3.90.1200.10">
    <property type="match status" value="1"/>
</dbReference>
<dbReference type="InterPro" id="IPR002575">
    <property type="entry name" value="Aminoglycoside_PTrfase"/>
</dbReference>
<keyword evidence="2" id="KW-0808">Transferase</keyword>
<reference evidence="2 3" key="1">
    <citation type="submission" date="2016-10" db="EMBL/GenBank/DDBJ databases">
        <authorList>
            <person name="de Groot N.N."/>
        </authorList>
    </citation>
    <scope>NUCLEOTIDE SEQUENCE [LARGE SCALE GENOMIC DNA]</scope>
    <source>
        <strain evidence="2 3">DSM 43941</strain>
    </source>
</reference>